<accession>M0LZF4</accession>
<keyword evidence="1" id="KW-0812">Transmembrane</keyword>
<dbReference type="PATRIC" id="fig|1132509.6.peg.2823"/>
<keyword evidence="3" id="KW-1185">Reference proteome</keyword>
<protein>
    <submittedName>
        <fullName evidence="2">Uncharacterized protein</fullName>
    </submittedName>
</protein>
<reference evidence="2 3" key="1">
    <citation type="journal article" date="2014" name="PLoS Genet.">
        <title>Phylogenetically driven sequencing of extremely halophilic archaea reveals strategies for static and dynamic osmo-response.</title>
        <authorList>
            <person name="Becker E.A."/>
            <person name="Seitzer P.M."/>
            <person name="Tritt A."/>
            <person name="Larsen D."/>
            <person name="Krusor M."/>
            <person name="Yao A.I."/>
            <person name="Wu D."/>
            <person name="Madern D."/>
            <person name="Eisen J.A."/>
            <person name="Darling A.E."/>
            <person name="Facciotti M.T."/>
        </authorList>
    </citation>
    <scope>NUCLEOTIDE SEQUENCE [LARGE SCALE GENOMIC DNA]</scope>
    <source>
        <strain evidence="2 3">100A6</strain>
    </source>
</reference>
<dbReference type="RefSeq" id="WP_007694276.1">
    <property type="nucleotide sequence ID" value="NZ_AJRK01000395.1"/>
</dbReference>
<feature type="transmembrane region" description="Helical" evidence="1">
    <location>
        <begin position="103"/>
        <end position="123"/>
    </location>
</feature>
<dbReference type="OrthoDB" id="270404at2157"/>
<name>M0LZF4_9EURY</name>
<feature type="transmembrane region" description="Helical" evidence="1">
    <location>
        <begin position="52"/>
        <end position="70"/>
    </location>
</feature>
<proteinExistence type="predicted"/>
<evidence type="ECO:0000256" key="1">
    <source>
        <dbReference type="SAM" id="Phobius"/>
    </source>
</evidence>
<evidence type="ECO:0000313" key="3">
    <source>
        <dbReference type="Proteomes" id="UP000011566"/>
    </source>
</evidence>
<sequence>MTVPRTSLSRPYVLASLATLVLAVIATVVGLFVPGFYRDAPVLLPQVYGQDLLTLVVAVPVLAVSLHFSVNGSLRGYVVWLGVTGYLLYTYASYAFMTVFNELYLVYVALLGLTLYTFVGGMVRLDPTVLKRAVGERGVRSYVAFQLLVALLVVALWLADILPASVAGTTPESITAANLPTNVIYSIDLGVLVPAYVISAYWLGKRRAWGYVFTGVILVKIATLGLAVLSMVVVMIVDGQSVVLPQVVIFGLISVVGLALLAQFLTSVGSDPAAVQASVSSGLTGE</sequence>
<feature type="transmembrane region" description="Helical" evidence="1">
    <location>
        <begin position="77"/>
        <end position="97"/>
    </location>
</feature>
<dbReference type="EMBL" id="AOMB01000033">
    <property type="protein sequence ID" value="EMA37754.1"/>
    <property type="molecule type" value="Genomic_DNA"/>
</dbReference>
<dbReference type="Proteomes" id="UP000011566">
    <property type="component" value="Unassembled WGS sequence"/>
</dbReference>
<feature type="transmembrane region" description="Helical" evidence="1">
    <location>
        <begin position="211"/>
        <end position="237"/>
    </location>
</feature>
<dbReference type="eggNOG" id="arCOG06802">
    <property type="taxonomic scope" value="Archaea"/>
</dbReference>
<organism evidence="2 3">
    <name type="scientific">Halococcus hamelinensis 100A6</name>
    <dbReference type="NCBI Taxonomy" id="1132509"/>
    <lineage>
        <taxon>Archaea</taxon>
        <taxon>Methanobacteriati</taxon>
        <taxon>Methanobacteriota</taxon>
        <taxon>Stenosarchaea group</taxon>
        <taxon>Halobacteria</taxon>
        <taxon>Halobacteriales</taxon>
        <taxon>Halococcaceae</taxon>
        <taxon>Halococcus</taxon>
    </lineage>
</organism>
<feature type="transmembrane region" description="Helical" evidence="1">
    <location>
        <begin position="243"/>
        <end position="262"/>
    </location>
</feature>
<dbReference type="AlphaFoldDB" id="M0LZF4"/>
<gene>
    <name evidence="2" type="ORF">C447_12300</name>
</gene>
<feature type="transmembrane region" description="Helical" evidence="1">
    <location>
        <begin position="143"/>
        <end position="163"/>
    </location>
</feature>
<keyword evidence="1" id="KW-0472">Membrane</keyword>
<feature type="transmembrane region" description="Helical" evidence="1">
    <location>
        <begin position="12"/>
        <end position="32"/>
    </location>
</feature>
<evidence type="ECO:0000313" key="2">
    <source>
        <dbReference type="EMBL" id="EMA37754.1"/>
    </source>
</evidence>
<comment type="caution">
    <text evidence="2">The sequence shown here is derived from an EMBL/GenBank/DDBJ whole genome shotgun (WGS) entry which is preliminary data.</text>
</comment>
<keyword evidence="1" id="KW-1133">Transmembrane helix</keyword>
<feature type="transmembrane region" description="Helical" evidence="1">
    <location>
        <begin position="183"/>
        <end position="204"/>
    </location>
</feature>